<feature type="transmembrane region" description="Helical" evidence="1">
    <location>
        <begin position="16"/>
        <end position="37"/>
    </location>
</feature>
<accession>A0A3S5EP77</accession>
<feature type="transmembrane region" description="Helical" evidence="1">
    <location>
        <begin position="106"/>
        <end position="126"/>
    </location>
</feature>
<keyword evidence="1" id="KW-0812">Transmembrane</keyword>
<dbReference type="RefSeq" id="WP_018919910.1">
    <property type="nucleotide sequence ID" value="NZ_LR134384.1"/>
</dbReference>
<feature type="transmembrane region" description="Helical" evidence="1">
    <location>
        <begin position="454"/>
        <end position="479"/>
    </location>
</feature>
<organism evidence="2 3">
    <name type="scientific">Segatella oris</name>
    <dbReference type="NCBI Taxonomy" id="28135"/>
    <lineage>
        <taxon>Bacteria</taxon>
        <taxon>Pseudomonadati</taxon>
        <taxon>Bacteroidota</taxon>
        <taxon>Bacteroidia</taxon>
        <taxon>Bacteroidales</taxon>
        <taxon>Prevotellaceae</taxon>
        <taxon>Segatella</taxon>
    </lineage>
</organism>
<keyword evidence="1" id="KW-1133">Transmembrane helix</keyword>
<dbReference type="EMBL" id="LR134384">
    <property type="protein sequence ID" value="VEH14940.1"/>
    <property type="molecule type" value="Genomic_DNA"/>
</dbReference>
<dbReference type="Proteomes" id="UP000274578">
    <property type="component" value="Chromosome 1"/>
</dbReference>
<dbReference type="GeneID" id="85011798"/>
<proteinExistence type="predicted"/>
<dbReference type="Pfam" id="PF19558">
    <property type="entry name" value="DUF6080"/>
    <property type="match status" value="1"/>
</dbReference>
<keyword evidence="1" id="KW-0472">Membrane</keyword>
<gene>
    <name evidence="2" type="ORF">NCTC13071_00926</name>
</gene>
<dbReference type="InterPro" id="IPR045726">
    <property type="entry name" value="DUF6080"/>
</dbReference>
<dbReference type="AlphaFoldDB" id="A0A3S5EP77"/>
<protein>
    <recommendedName>
        <fullName evidence="4">GtrA family protein</fullName>
    </recommendedName>
</protein>
<feature type="transmembrane region" description="Helical" evidence="1">
    <location>
        <begin position="372"/>
        <end position="391"/>
    </location>
</feature>
<evidence type="ECO:0000313" key="2">
    <source>
        <dbReference type="EMBL" id="VEH14940.1"/>
    </source>
</evidence>
<feature type="transmembrane region" description="Helical" evidence="1">
    <location>
        <begin position="397"/>
        <end position="416"/>
    </location>
</feature>
<dbReference type="KEGG" id="poc:NCTC13071_00926"/>
<evidence type="ECO:0000313" key="3">
    <source>
        <dbReference type="Proteomes" id="UP000274578"/>
    </source>
</evidence>
<reference evidence="2 3" key="1">
    <citation type="submission" date="2018-12" db="EMBL/GenBank/DDBJ databases">
        <authorList>
            <consortium name="Pathogen Informatics"/>
        </authorList>
    </citation>
    <scope>NUCLEOTIDE SEQUENCE [LARGE SCALE GENOMIC DNA]</scope>
    <source>
        <strain evidence="2 3">NCTC13071</strain>
    </source>
</reference>
<evidence type="ECO:0008006" key="4">
    <source>
        <dbReference type="Google" id="ProtNLM"/>
    </source>
</evidence>
<name>A0A3S5EP77_9BACT</name>
<feature type="transmembrane region" description="Helical" evidence="1">
    <location>
        <begin position="193"/>
        <end position="213"/>
    </location>
</feature>
<sequence length="480" mass="55963">MKRIFGIFKVKKEERWLAFAMLIYAIVLNGFVVYKYFDRFSQIATDYHKLFVRTFHISGFDPLSYEIVSEWGTVYNIYRHPLLAFFMFIPNQINQGLMQLTGLNCAQIVVAALLIFCCFYSFLFLYRILREVIELKPFDSSLLSLLFFSFAYVMVSVSVPDHFALSMFMLLLTLYVAGKKIKRKMMFTKWQTVLFFILTAGISLNNGIKIFLANCFVNGRRFWRPANLLLAILLPSAMLWELARLEWNHYERPGFEAREHAKAVKVAEEHAQLARAFRDTTRLKDSVEIEKSIQLLIKQKAREKYIADHKQPWNQHTGKPIAKGEFSQWTDITTPRVPSIVENLFGETIQLHQDHLLQDTLRARPLIVNYRFAVNYIVEALVVLLFLGGIWCGRRARLMWLALSFWAFDMLIHVVLGFGLNEVYIMGAHWLCVLPIVMAYLFKTLQRHDAALYVVRAVTLALTVFLFAWNFVLYCGYLLA</sequence>
<evidence type="ECO:0000256" key="1">
    <source>
        <dbReference type="SAM" id="Phobius"/>
    </source>
</evidence>
<feature type="transmembrane region" description="Helical" evidence="1">
    <location>
        <begin position="423"/>
        <end position="442"/>
    </location>
</feature>